<proteinExistence type="predicted"/>
<evidence type="ECO:0000313" key="2">
    <source>
        <dbReference type="Proteomes" id="UP001158986"/>
    </source>
</evidence>
<dbReference type="Proteomes" id="UP001158986">
    <property type="component" value="Unassembled WGS sequence"/>
</dbReference>
<evidence type="ECO:0008006" key="3">
    <source>
        <dbReference type="Google" id="ProtNLM"/>
    </source>
</evidence>
<reference evidence="1 2" key="1">
    <citation type="submission" date="2021-11" db="EMBL/GenBank/DDBJ databases">
        <authorList>
            <person name="Islam A."/>
            <person name="Islam S."/>
            <person name="Flora M.S."/>
            <person name="Rahman M."/>
            <person name="Ziaur R.M."/>
            <person name="Epstein J.H."/>
            <person name="Hassan M."/>
            <person name="Klassen M."/>
            <person name="Woodard K."/>
            <person name="Webb A."/>
            <person name="Webby R.J."/>
            <person name="El Zowalaty M.E."/>
        </authorList>
    </citation>
    <scope>NUCLEOTIDE SEQUENCE [LARGE SCALE GENOMIC DNA]</scope>
    <source>
        <strain evidence="1">Pbs1</strain>
    </source>
</reference>
<sequence>MVGQRQQAIMAYQSQANGTAERTVQTLTRSIKITTLEATLPVVNTRRRGSGPRRWRYHIQQHYQRVRAQLDKNLRAASQARILAHNEGVVDHKTEPGTQVWLYLDRVKDGYAKKLAHLWHGPFRVLELMGEHAACLKIRGTEYELFPVVHLSNSRGL</sequence>
<evidence type="ECO:0000313" key="1">
    <source>
        <dbReference type="EMBL" id="CAH0516077.1"/>
    </source>
</evidence>
<dbReference type="EMBL" id="CAKLCB010000152">
    <property type="protein sequence ID" value="CAH0516077.1"/>
    <property type="molecule type" value="Genomic_DNA"/>
</dbReference>
<keyword evidence="2" id="KW-1185">Reference proteome</keyword>
<gene>
    <name evidence="1" type="ORF">PBS001_LOCUS2763</name>
</gene>
<protein>
    <recommendedName>
        <fullName evidence="3">Reverse transcriptase</fullName>
    </recommendedName>
</protein>
<accession>A0ABN8CSG6</accession>
<comment type="caution">
    <text evidence="1">The sequence shown here is derived from an EMBL/GenBank/DDBJ whole genome shotgun (WGS) entry which is preliminary data.</text>
</comment>
<name>A0ABN8CSG6_9STRA</name>
<organism evidence="1 2">
    <name type="scientific">Peronospora belbahrii</name>
    <dbReference type="NCBI Taxonomy" id="622444"/>
    <lineage>
        <taxon>Eukaryota</taxon>
        <taxon>Sar</taxon>
        <taxon>Stramenopiles</taxon>
        <taxon>Oomycota</taxon>
        <taxon>Peronosporomycetes</taxon>
        <taxon>Peronosporales</taxon>
        <taxon>Peronosporaceae</taxon>
        <taxon>Peronospora</taxon>
    </lineage>
</organism>